<accession>A0A917CGB5</accession>
<dbReference type="Proteomes" id="UP000637643">
    <property type="component" value="Unassembled WGS sequence"/>
</dbReference>
<keyword evidence="4" id="KW-1185">Reference proteome</keyword>
<feature type="domain" description="Sporulation membrane protein YtrI C-terminal" evidence="2">
    <location>
        <begin position="74"/>
        <end position="161"/>
    </location>
</feature>
<feature type="transmembrane region" description="Helical" evidence="1">
    <location>
        <begin position="12"/>
        <end position="34"/>
    </location>
</feature>
<keyword evidence="1" id="KW-1133">Transmembrane helix</keyword>
<dbReference type="AlphaFoldDB" id="A0A917CGB5"/>
<comment type="caution">
    <text evidence="3">The sequence shown here is derived from an EMBL/GenBank/DDBJ whole genome shotgun (WGS) entry which is preliminary data.</text>
</comment>
<keyword evidence="1" id="KW-0472">Membrane</keyword>
<evidence type="ECO:0000259" key="2">
    <source>
        <dbReference type="Pfam" id="PF26347"/>
    </source>
</evidence>
<dbReference type="InterPro" id="IPR058620">
    <property type="entry name" value="YtrI_C"/>
</dbReference>
<sequence length="167" mass="19585">MRVPPFQRFRHFSQISAIFVLGMVVGGIVYNAIFHLGYNVLWLKNQDLRVQIEQYQKDILTLKKYSNTSTVIREIKIRAEEGKAREGTAVLDQVTIKEIIRHMLSDLEPMRGRSMFEIDTDGKLARLLLDGKVYPVRDKEYTVRIRTMLVMEGVLQIWVEINPYRRT</sequence>
<dbReference type="Pfam" id="PF26347">
    <property type="entry name" value="YtrI_sporulation"/>
    <property type="match status" value="1"/>
</dbReference>
<protein>
    <recommendedName>
        <fullName evidence="2">Sporulation membrane protein YtrI C-terminal domain-containing protein</fullName>
    </recommendedName>
</protein>
<name>A0A917CGB5_9BACL</name>
<evidence type="ECO:0000313" key="3">
    <source>
        <dbReference type="EMBL" id="GGF85884.1"/>
    </source>
</evidence>
<reference evidence="3" key="2">
    <citation type="submission" date="2020-09" db="EMBL/GenBank/DDBJ databases">
        <authorList>
            <person name="Sun Q."/>
            <person name="Zhou Y."/>
        </authorList>
    </citation>
    <scope>NUCLEOTIDE SEQUENCE</scope>
    <source>
        <strain evidence="3">CGMCC 1.16134</strain>
    </source>
</reference>
<dbReference type="EMBL" id="BMKR01000013">
    <property type="protein sequence ID" value="GGF85884.1"/>
    <property type="molecule type" value="Genomic_DNA"/>
</dbReference>
<gene>
    <name evidence="3" type="ORF">GCM10010912_33980</name>
</gene>
<proteinExistence type="predicted"/>
<dbReference type="RefSeq" id="WP_189026875.1">
    <property type="nucleotide sequence ID" value="NZ_BMKR01000013.1"/>
</dbReference>
<evidence type="ECO:0000313" key="4">
    <source>
        <dbReference type="Proteomes" id="UP000637643"/>
    </source>
</evidence>
<keyword evidence="1" id="KW-0812">Transmembrane</keyword>
<organism evidence="3 4">
    <name type="scientific">Paenibacillus albidus</name>
    <dbReference type="NCBI Taxonomy" id="2041023"/>
    <lineage>
        <taxon>Bacteria</taxon>
        <taxon>Bacillati</taxon>
        <taxon>Bacillota</taxon>
        <taxon>Bacilli</taxon>
        <taxon>Bacillales</taxon>
        <taxon>Paenibacillaceae</taxon>
        <taxon>Paenibacillus</taxon>
    </lineage>
</organism>
<evidence type="ECO:0000256" key="1">
    <source>
        <dbReference type="SAM" id="Phobius"/>
    </source>
</evidence>
<reference evidence="3" key="1">
    <citation type="journal article" date="2014" name="Int. J. Syst. Evol. Microbiol.">
        <title>Complete genome sequence of Corynebacterium casei LMG S-19264T (=DSM 44701T), isolated from a smear-ripened cheese.</title>
        <authorList>
            <consortium name="US DOE Joint Genome Institute (JGI-PGF)"/>
            <person name="Walter F."/>
            <person name="Albersmeier A."/>
            <person name="Kalinowski J."/>
            <person name="Ruckert C."/>
        </authorList>
    </citation>
    <scope>NUCLEOTIDE SEQUENCE</scope>
    <source>
        <strain evidence="3">CGMCC 1.16134</strain>
    </source>
</reference>